<sequence length="200" mass="22747">MKNYFLKIFFILVCTLIGCDFSTPKGNLIAPISNTEVRYPALVIPEGFAPSPMIAVESQKIESTKNLILRKGFNDNQVITIQLEELKSLNEFFRNNTTSEGTKFIGQIEGYSPGMTLEEYIDQTIQITIENAKNHPIEFLKDLRLEIVSWVFALQLIKSRCDVNTSEECKAISNISDKYLFLREEVIKIITEKSKAEIGL</sequence>
<dbReference type="RefSeq" id="WP_135761981.1">
    <property type="nucleotide sequence ID" value="NZ_RQHW01000079.1"/>
</dbReference>
<dbReference type="AlphaFoldDB" id="A0A4R9LVB4"/>
<evidence type="ECO:0000313" key="1">
    <source>
        <dbReference type="EMBL" id="TGN17074.1"/>
    </source>
</evidence>
<gene>
    <name evidence="1" type="ORF">EHS15_17995</name>
</gene>
<keyword evidence="2" id="KW-1185">Reference proteome</keyword>
<organism evidence="1 2">
    <name type="scientific">Leptospira idonii</name>
    <dbReference type="NCBI Taxonomy" id="1193500"/>
    <lineage>
        <taxon>Bacteria</taxon>
        <taxon>Pseudomonadati</taxon>
        <taxon>Spirochaetota</taxon>
        <taxon>Spirochaetia</taxon>
        <taxon>Leptospirales</taxon>
        <taxon>Leptospiraceae</taxon>
        <taxon>Leptospira</taxon>
    </lineage>
</organism>
<dbReference type="PROSITE" id="PS51257">
    <property type="entry name" value="PROKAR_LIPOPROTEIN"/>
    <property type="match status" value="1"/>
</dbReference>
<evidence type="ECO:0008006" key="3">
    <source>
        <dbReference type="Google" id="ProtNLM"/>
    </source>
</evidence>
<protein>
    <recommendedName>
        <fullName evidence="3">Lipoprotein</fullName>
    </recommendedName>
</protein>
<reference evidence="1" key="1">
    <citation type="journal article" date="2019" name="PLoS Negl. Trop. Dis.">
        <title>Revisiting the worldwide diversity of Leptospira species in the environment.</title>
        <authorList>
            <person name="Vincent A.T."/>
            <person name="Schiettekatte O."/>
            <person name="Bourhy P."/>
            <person name="Veyrier F.J."/>
            <person name="Picardeau M."/>
        </authorList>
    </citation>
    <scope>NUCLEOTIDE SEQUENCE [LARGE SCALE GENOMIC DNA]</scope>
    <source>
        <strain evidence="1">201300427</strain>
    </source>
</reference>
<dbReference type="Proteomes" id="UP000298058">
    <property type="component" value="Unassembled WGS sequence"/>
</dbReference>
<comment type="caution">
    <text evidence="1">The sequence shown here is derived from an EMBL/GenBank/DDBJ whole genome shotgun (WGS) entry which is preliminary data.</text>
</comment>
<dbReference type="OrthoDB" id="9840870at2"/>
<name>A0A4R9LVB4_9LEPT</name>
<dbReference type="EMBL" id="RQHW01000079">
    <property type="protein sequence ID" value="TGN17074.1"/>
    <property type="molecule type" value="Genomic_DNA"/>
</dbReference>
<accession>A0A4R9LVB4</accession>
<evidence type="ECO:0000313" key="2">
    <source>
        <dbReference type="Proteomes" id="UP000298058"/>
    </source>
</evidence>
<proteinExistence type="predicted"/>